<keyword evidence="2" id="KW-1185">Reference proteome</keyword>
<comment type="caution">
    <text evidence="1">The sequence shown here is derived from an EMBL/GenBank/DDBJ whole genome shotgun (WGS) entry which is preliminary data.</text>
</comment>
<organism evidence="1 2">
    <name type="scientific">Botryotinia calthae</name>
    <dbReference type="NCBI Taxonomy" id="38488"/>
    <lineage>
        <taxon>Eukaryota</taxon>
        <taxon>Fungi</taxon>
        <taxon>Dikarya</taxon>
        <taxon>Ascomycota</taxon>
        <taxon>Pezizomycotina</taxon>
        <taxon>Leotiomycetes</taxon>
        <taxon>Helotiales</taxon>
        <taxon>Sclerotiniaceae</taxon>
        <taxon>Botryotinia</taxon>
    </lineage>
</organism>
<protein>
    <submittedName>
        <fullName evidence="1">Uncharacterized protein</fullName>
    </submittedName>
</protein>
<name>A0A4Y8D6G2_9HELO</name>
<accession>A0A4Y8D6G2</accession>
<evidence type="ECO:0000313" key="1">
    <source>
        <dbReference type="EMBL" id="TEY67423.1"/>
    </source>
</evidence>
<sequence length="114" mass="12712">MYDGHNPFVVDLQAIPNASLEAWHCLSDWQPALTLEIVPRASAEAELADLPIQAHERWPWTGRVARELAVAMCGSLVEGSPDDFLAISTAMSFHFFKQLNGFTTFPLQNSKIAW</sequence>
<proteinExistence type="predicted"/>
<reference evidence="1 2" key="1">
    <citation type="submission" date="2017-11" db="EMBL/GenBank/DDBJ databases">
        <title>Comparative genomics of Botrytis spp.</title>
        <authorList>
            <person name="Valero-Jimenez C.A."/>
            <person name="Tapia P."/>
            <person name="Veloso J."/>
            <person name="Silva-Moreno E."/>
            <person name="Staats M."/>
            <person name="Valdes J.H."/>
            <person name="Van Kan J.A.L."/>
        </authorList>
    </citation>
    <scope>NUCLEOTIDE SEQUENCE [LARGE SCALE GENOMIC DNA]</scope>
    <source>
        <strain evidence="1 2">MUCL2830</strain>
    </source>
</reference>
<dbReference type="EMBL" id="PHWZ01000126">
    <property type="protein sequence ID" value="TEY67423.1"/>
    <property type="molecule type" value="Genomic_DNA"/>
</dbReference>
<evidence type="ECO:0000313" key="2">
    <source>
        <dbReference type="Proteomes" id="UP000297299"/>
    </source>
</evidence>
<gene>
    <name evidence="1" type="ORF">BOTCAL_0126g00140</name>
</gene>
<dbReference type="AlphaFoldDB" id="A0A4Y8D6G2"/>
<dbReference type="Proteomes" id="UP000297299">
    <property type="component" value="Unassembled WGS sequence"/>
</dbReference>